<keyword evidence="2" id="KW-1185">Reference proteome</keyword>
<reference evidence="1 2" key="1">
    <citation type="journal article" date="2021" name="Elife">
        <title>Chloroplast acquisition without the gene transfer in kleptoplastic sea slugs, Plakobranchus ocellatus.</title>
        <authorList>
            <person name="Maeda T."/>
            <person name="Takahashi S."/>
            <person name="Yoshida T."/>
            <person name="Shimamura S."/>
            <person name="Takaki Y."/>
            <person name="Nagai Y."/>
            <person name="Toyoda A."/>
            <person name="Suzuki Y."/>
            <person name="Arimoto A."/>
            <person name="Ishii H."/>
            <person name="Satoh N."/>
            <person name="Nishiyama T."/>
            <person name="Hasebe M."/>
            <person name="Maruyama T."/>
            <person name="Minagawa J."/>
            <person name="Obokata J."/>
            <person name="Shigenobu S."/>
        </authorList>
    </citation>
    <scope>NUCLEOTIDE SEQUENCE [LARGE SCALE GENOMIC DNA]</scope>
</reference>
<proteinExistence type="predicted"/>
<dbReference type="Proteomes" id="UP000735302">
    <property type="component" value="Unassembled WGS sequence"/>
</dbReference>
<dbReference type="AlphaFoldDB" id="A0AAV4DIM0"/>
<protein>
    <submittedName>
        <fullName evidence="1">Solute carrier family 22 member 21</fullName>
    </submittedName>
</protein>
<gene>
    <name evidence="1" type="ORF">PoB_007061700</name>
</gene>
<comment type="caution">
    <text evidence="1">The sequence shown here is derived from an EMBL/GenBank/DDBJ whole genome shotgun (WGS) entry which is preliminary data.</text>
</comment>
<accession>A0AAV4DIM0</accession>
<dbReference type="EMBL" id="BLXT01007928">
    <property type="protein sequence ID" value="GFO44112.1"/>
    <property type="molecule type" value="Genomic_DNA"/>
</dbReference>
<evidence type="ECO:0000313" key="2">
    <source>
        <dbReference type="Proteomes" id="UP000735302"/>
    </source>
</evidence>
<name>A0AAV4DIM0_9GAST</name>
<sequence length="133" mass="14885">MEPQDLFGQAFALAETKLEKYLTEGQPWIQFLKDIQFFSPNKIFFVSGAEDVSAIKELENVPEDEIKNYMTKLGSNAVHMSDSSLNPHLFWASVSVDLPKLAALATPLICSTVKLADAERSVSTYNLIVAFRR</sequence>
<organism evidence="1 2">
    <name type="scientific">Plakobranchus ocellatus</name>
    <dbReference type="NCBI Taxonomy" id="259542"/>
    <lineage>
        <taxon>Eukaryota</taxon>
        <taxon>Metazoa</taxon>
        <taxon>Spiralia</taxon>
        <taxon>Lophotrochozoa</taxon>
        <taxon>Mollusca</taxon>
        <taxon>Gastropoda</taxon>
        <taxon>Heterobranchia</taxon>
        <taxon>Euthyneura</taxon>
        <taxon>Panpulmonata</taxon>
        <taxon>Sacoglossa</taxon>
        <taxon>Placobranchoidea</taxon>
        <taxon>Plakobranchidae</taxon>
        <taxon>Plakobranchus</taxon>
    </lineage>
</organism>
<evidence type="ECO:0000313" key="1">
    <source>
        <dbReference type="EMBL" id="GFO44112.1"/>
    </source>
</evidence>